<keyword evidence="3" id="KW-1185">Reference proteome</keyword>
<evidence type="ECO:0000313" key="2">
    <source>
        <dbReference type="EMBL" id="MCF7568822.1"/>
    </source>
</evidence>
<feature type="non-terminal residue" evidence="2">
    <location>
        <position position="387"/>
    </location>
</feature>
<feature type="signal peptide" evidence="1">
    <location>
        <begin position="1"/>
        <end position="18"/>
    </location>
</feature>
<dbReference type="AlphaFoldDB" id="A0AAE3JM11"/>
<dbReference type="Proteomes" id="UP001199795">
    <property type="component" value="Unassembled WGS sequence"/>
</dbReference>
<evidence type="ECO:0000313" key="3">
    <source>
        <dbReference type="Proteomes" id="UP001199795"/>
    </source>
</evidence>
<keyword evidence="1" id="KW-0732">Signal</keyword>
<gene>
    <name evidence="2" type="ORF">L3X37_10665</name>
</gene>
<comment type="caution">
    <text evidence="2">The sequence shown here is derived from an EMBL/GenBank/DDBJ whole genome shotgun (WGS) entry which is preliminary data.</text>
</comment>
<accession>A0AAE3JM11</accession>
<dbReference type="PROSITE" id="PS51257">
    <property type="entry name" value="PROKAR_LIPOPROTEIN"/>
    <property type="match status" value="1"/>
</dbReference>
<dbReference type="SUPFAM" id="SSF51445">
    <property type="entry name" value="(Trans)glycosidases"/>
    <property type="match status" value="1"/>
</dbReference>
<dbReference type="EMBL" id="JAKKDU010000011">
    <property type="protein sequence ID" value="MCF7568822.1"/>
    <property type="molecule type" value="Genomic_DNA"/>
</dbReference>
<sequence length="387" mass="44891">MKKTFSSLIIVIALFAIALSCKQKEEKDEKSGTSLKYVMDFVHNNPGLPPRVSKFNNTQFLESLGYGGITPHWFVQCGITYDSLEEGIVPEGSEEREWILANAKKLKQQIREAKKADIDLCPFTDFLVVPKSVWEKYGKQMVADEFIDKVDSENYRKPDIRKEMTKKILRIQLDEIFNTFPELDGLVLRFGETYLHDTPFHLGNSPIRGGELSIPDHVELIKLLREEVCVKRDKKLFYRNWVHDVFQYNLSTYLAVTNQVEPHPNLIFSIKHTRGDFLRTHDFNQILGKGKHQQIVEVQCQREYEGKQAHPNYIAKGVIEGFEEYDYLMEPEQTQCLNDIKDSSIFAGVWTWSRGGGWLGPHLKNEFWAEQNAYVMSKWAQNTSRSE</sequence>
<protein>
    <submittedName>
        <fullName evidence="2">Uncharacterized protein</fullName>
    </submittedName>
</protein>
<name>A0AAE3JM11_9FLAO</name>
<organism evidence="2 3">
    <name type="scientific">Wocania arenilitoris</name>
    <dbReference type="NCBI Taxonomy" id="2044858"/>
    <lineage>
        <taxon>Bacteria</taxon>
        <taxon>Pseudomonadati</taxon>
        <taxon>Bacteroidota</taxon>
        <taxon>Flavobacteriia</taxon>
        <taxon>Flavobacteriales</taxon>
        <taxon>Flavobacteriaceae</taxon>
        <taxon>Wocania</taxon>
    </lineage>
</organism>
<feature type="chain" id="PRO_5042092530" evidence="1">
    <location>
        <begin position="19"/>
        <end position="387"/>
    </location>
</feature>
<reference evidence="2" key="1">
    <citation type="submission" date="2022-01" db="EMBL/GenBank/DDBJ databases">
        <title>Draft genome sequence of Sabulilitoribacter arenilitoris KCTC 52401.</title>
        <authorList>
            <person name="Oh J.-S."/>
        </authorList>
    </citation>
    <scope>NUCLEOTIDE SEQUENCE</scope>
    <source>
        <strain evidence="2">HMF6543</strain>
    </source>
</reference>
<evidence type="ECO:0000256" key="1">
    <source>
        <dbReference type="SAM" id="SignalP"/>
    </source>
</evidence>
<proteinExistence type="predicted"/>
<dbReference type="InterPro" id="IPR017853">
    <property type="entry name" value="GH"/>
</dbReference>
<dbReference type="Gene3D" id="3.20.20.80">
    <property type="entry name" value="Glycosidases"/>
    <property type="match status" value="1"/>
</dbReference>